<evidence type="ECO:0000256" key="5">
    <source>
        <dbReference type="ARBA" id="ARBA00023163"/>
    </source>
</evidence>
<name>A0ABR3DRK4_NEUIN</name>
<keyword evidence="6 8" id="KW-0539">Nucleus</keyword>
<keyword evidence="8" id="KW-0010">Activator</keyword>
<comment type="subunit">
    <text evidence="8">Component of the Mediator complex.</text>
</comment>
<comment type="similarity">
    <text evidence="2 8">Belongs to the Mediator complex subunit 17 family.</text>
</comment>
<evidence type="ECO:0000256" key="1">
    <source>
        <dbReference type="ARBA" id="ARBA00004123"/>
    </source>
</evidence>
<comment type="function">
    <text evidence="8">Component of the Mediator complex, a coactivator involved in the regulated transcription of nearly all RNA polymerase II-dependent genes. Mediator functions as a bridge to convey information from gene-specific regulatory proteins to the basal RNA polymerase II transcription machinery. Mediator is recruited to promoters by direct interactions with regulatory proteins and serves as a scaffold for the assembly of a functional preinitiation complex with RNA polymerase II and the general transcription factors.</text>
</comment>
<sequence length="696" mass="76631">MDGNGTDAMVCASLPCTAFGSSCGTITNHTSTLHCHYLEVVIRTMDSPLNLRPRPPNSRGPQTIADFIRRVNAEPGGFRALNEEEVRRNVIAERNGLHHEDVEMVTDQEADDDSKKPDIIAARHNIIMSLGQAIQISSNFLDFISLLLSKEIPTQAAVSISPWLRSQVPIGSIGATQLDAPTPLTQSRVADNKLITIGKRLVALNEAADTALAAANRLRQEINSETKYWQEVLTVSQKGWSTARLPQEPHDMGVKFGFSNAAPMFKNNSVAPLKRAEDGSVRLEYGRMGSKSERLQATLLHNGEVVGRSSLPRPLPDDAPLDDRVKEARNTIFAQELWHEINREGRTLHGHHVRLEQSAVTCALDPNRTISFELVGLDDQDHSRAPLPGDLDAETASITLHLLLSNAHRQNQLKRSERTAANAMRGPPPPYNLLLPIITYYRHEKTLEDCTTFLAAFCGALRSAGIQSSFSMTESINKGSPTAPPSEALMKTLLHPSEVQFDLTITPASRVRILAKPTPVFGTRFSIYLLHPQSNHLTSSFPPNQTDSVYENITELVRYLSNAVPRALTMYYYPLIQEMRNSGNKGNNGETSVPPAHNTTTWIIHPDDLGLVDDDTETFGVRFAFTSNYTRIDGVDEAAKEPELRVTGDYMEDGKRVQHEWKWTASGPAGTQSGGSLDEIVKHILANGPSSSVLSA</sequence>
<evidence type="ECO:0000256" key="8">
    <source>
        <dbReference type="RuleBase" id="RU364140"/>
    </source>
</evidence>
<reference evidence="9 10" key="1">
    <citation type="submission" date="2023-09" db="EMBL/GenBank/DDBJ databases">
        <title>Multi-omics analysis of a traditional fermented food reveals byproduct-associated fungal strains for waste-to-food upcycling.</title>
        <authorList>
            <consortium name="Lawrence Berkeley National Laboratory"/>
            <person name="Rekdal V.M."/>
            <person name="Villalobos-Escobedo J.M."/>
            <person name="Rodriguez-Valeron N."/>
            <person name="Garcia M.O."/>
            <person name="Vasquez D.P."/>
            <person name="Damayanti I."/>
            <person name="Sorensen P.M."/>
            <person name="Baidoo E.E."/>
            <person name="De Carvalho A.C."/>
            <person name="Riley R."/>
            <person name="Lipzen A."/>
            <person name="He G."/>
            <person name="Yan M."/>
            <person name="Haridas S."/>
            <person name="Daum C."/>
            <person name="Yoshinaga Y."/>
            <person name="Ng V."/>
            <person name="Grigoriev I.V."/>
            <person name="Munk R."/>
            <person name="Nuraida L."/>
            <person name="Wijaya C.H."/>
            <person name="Morales P.-C."/>
            <person name="Keasling J.D."/>
        </authorList>
    </citation>
    <scope>NUCLEOTIDE SEQUENCE [LARGE SCALE GENOMIC DNA]</scope>
    <source>
        <strain evidence="9 10">FGSC 2613</strain>
    </source>
</reference>
<dbReference type="InterPro" id="IPR019313">
    <property type="entry name" value="Mediator_Med17"/>
</dbReference>
<keyword evidence="5 8" id="KW-0804">Transcription</keyword>
<evidence type="ECO:0000313" key="10">
    <source>
        <dbReference type="Proteomes" id="UP001451303"/>
    </source>
</evidence>
<comment type="subcellular location">
    <subcellularLocation>
        <location evidence="1 8">Nucleus</location>
    </subcellularLocation>
</comment>
<evidence type="ECO:0000256" key="2">
    <source>
        <dbReference type="ARBA" id="ARBA00005635"/>
    </source>
</evidence>
<keyword evidence="4 8" id="KW-0805">Transcription regulation</keyword>
<accession>A0ABR3DRK4</accession>
<evidence type="ECO:0000313" key="9">
    <source>
        <dbReference type="EMBL" id="KAL0475262.1"/>
    </source>
</evidence>
<dbReference type="Proteomes" id="UP001451303">
    <property type="component" value="Unassembled WGS sequence"/>
</dbReference>
<dbReference type="Gene3D" id="6.10.250.2620">
    <property type="match status" value="1"/>
</dbReference>
<evidence type="ECO:0000256" key="7">
    <source>
        <dbReference type="ARBA" id="ARBA00032014"/>
    </source>
</evidence>
<dbReference type="PANTHER" id="PTHR13114">
    <property type="entry name" value="MEDIATOR OF RNA POLYMERASE II TRANSCRIPTION SUBUNIT 17"/>
    <property type="match status" value="1"/>
</dbReference>
<protein>
    <recommendedName>
        <fullName evidence="3 8">Mediator of RNA polymerase II transcription subunit 17</fullName>
    </recommendedName>
    <alternativeName>
        <fullName evidence="7 8">Mediator complex subunit 17</fullName>
    </alternativeName>
</protein>
<comment type="caution">
    <text evidence="9">The sequence shown here is derived from an EMBL/GenBank/DDBJ whole genome shotgun (WGS) entry which is preliminary data.</text>
</comment>
<gene>
    <name evidence="8" type="primary">MED17</name>
    <name evidence="9" type="ORF">QR685DRAFT_593876</name>
</gene>
<evidence type="ECO:0000256" key="6">
    <source>
        <dbReference type="ARBA" id="ARBA00023242"/>
    </source>
</evidence>
<dbReference type="EMBL" id="JAVLET010000001">
    <property type="protein sequence ID" value="KAL0475262.1"/>
    <property type="molecule type" value="Genomic_DNA"/>
</dbReference>
<evidence type="ECO:0000256" key="4">
    <source>
        <dbReference type="ARBA" id="ARBA00023015"/>
    </source>
</evidence>
<proteinExistence type="inferred from homology"/>
<evidence type="ECO:0000256" key="3">
    <source>
        <dbReference type="ARBA" id="ARBA00019610"/>
    </source>
</evidence>
<keyword evidence="10" id="KW-1185">Reference proteome</keyword>
<organism evidence="9 10">
    <name type="scientific">Neurospora intermedia</name>
    <dbReference type="NCBI Taxonomy" id="5142"/>
    <lineage>
        <taxon>Eukaryota</taxon>
        <taxon>Fungi</taxon>
        <taxon>Dikarya</taxon>
        <taxon>Ascomycota</taxon>
        <taxon>Pezizomycotina</taxon>
        <taxon>Sordariomycetes</taxon>
        <taxon>Sordariomycetidae</taxon>
        <taxon>Sordariales</taxon>
        <taxon>Sordariaceae</taxon>
        <taxon>Neurospora</taxon>
    </lineage>
</organism>
<dbReference type="PANTHER" id="PTHR13114:SF7">
    <property type="entry name" value="MEDIATOR OF RNA POLYMERASE II TRANSCRIPTION SUBUNIT 17"/>
    <property type="match status" value="1"/>
</dbReference>
<dbReference type="Pfam" id="PF10156">
    <property type="entry name" value="Med17"/>
    <property type="match status" value="1"/>
</dbReference>